<reference evidence="7 8" key="1">
    <citation type="submission" date="2018-08" db="EMBL/GenBank/DDBJ databases">
        <title>Draft genome sequence of Psychrilyobacter sp. strain SD5 isolated from Black Sea water.</title>
        <authorList>
            <person name="Yadav S."/>
            <person name="Villanueva L."/>
            <person name="Damste J.S.S."/>
        </authorList>
    </citation>
    <scope>NUCLEOTIDE SEQUENCE [LARGE SCALE GENOMIC DNA]</scope>
    <source>
        <strain evidence="7 8">SD5</strain>
    </source>
</reference>
<name>A0ABX9KHJ4_9FUSO</name>
<evidence type="ECO:0000256" key="3">
    <source>
        <dbReference type="ARBA" id="ARBA00022741"/>
    </source>
</evidence>
<dbReference type="InterPro" id="IPR029056">
    <property type="entry name" value="Ribokinase-like"/>
</dbReference>
<accession>A0ABX9KHJ4</accession>
<dbReference type="PANTHER" id="PTHR43085">
    <property type="entry name" value="HEXOKINASE FAMILY MEMBER"/>
    <property type="match status" value="1"/>
</dbReference>
<evidence type="ECO:0000256" key="5">
    <source>
        <dbReference type="ARBA" id="ARBA00022840"/>
    </source>
</evidence>
<dbReference type="Gene3D" id="3.40.1190.20">
    <property type="match status" value="1"/>
</dbReference>
<keyword evidence="4 7" id="KW-0418">Kinase</keyword>
<dbReference type="SUPFAM" id="SSF53613">
    <property type="entry name" value="Ribokinase-like"/>
    <property type="match status" value="1"/>
</dbReference>
<comment type="similarity">
    <text evidence="1">Belongs to the carbohydrate kinase PfkB family.</text>
</comment>
<dbReference type="Proteomes" id="UP000263486">
    <property type="component" value="Unassembled WGS sequence"/>
</dbReference>
<feature type="domain" description="Carbohydrate kinase PfkB" evidence="6">
    <location>
        <begin position="19"/>
        <end position="298"/>
    </location>
</feature>
<evidence type="ECO:0000256" key="4">
    <source>
        <dbReference type="ARBA" id="ARBA00022777"/>
    </source>
</evidence>
<gene>
    <name evidence="7" type="ORF">DYH56_06495</name>
</gene>
<keyword evidence="5" id="KW-0067">ATP-binding</keyword>
<dbReference type="InterPro" id="IPR050306">
    <property type="entry name" value="PfkB_Carbo_kinase"/>
</dbReference>
<dbReference type="RefSeq" id="WP_114642057.1">
    <property type="nucleotide sequence ID" value="NZ_JAACIO010000009.1"/>
</dbReference>
<evidence type="ECO:0000313" key="7">
    <source>
        <dbReference type="EMBL" id="REI41552.1"/>
    </source>
</evidence>
<proteinExistence type="inferred from homology"/>
<dbReference type="InterPro" id="IPR011611">
    <property type="entry name" value="PfkB_dom"/>
</dbReference>
<sequence length="319" mass="35492">MYKKNKPYILVFGASVVDIFGICNVGVKYRVKDSNPGKVRMAFGGVSRNIAENMARIGLNTKFISILGDDEKGRAMLDHSELIGYDMEDSLILEGGRTPSYLAILDQFGEMVSAVADMESISAMNTDFIDSKSHLIEDAEYTFLDADDPENLEYILKKFTGKTKFILDPVSSEKAEKIKHLIGYFHTIKPNKNEAEILTGFSIDTDEDLKKAGEYFLNLGVKKVFISLDSEGVYYTDGISSGKVKACNVTVKNVTGAGDSFVAGLGFGYMNDMDMEEIVKFSMTMSIITISYEGTIHPDMDLMKIAKTMRDVSWEEKFI</sequence>
<keyword evidence="2" id="KW-0808">Transferase</keyword>
<keyword evidence="8" id="KW-1185">Reference proteome</keyword>
<organism evidence="7 8">
    <name type="scientific">Psychrilyobacter piezotolerans</name>
    <dbReference type="NCBI Taxonomy" id="2293438"/>
    <lineage>
        <taxon>Bacteria</taxon>
        <taxon>Fusobacteriati</taxon>
        <taxon>Fusobacteriota</taxon>
        <taxon>Fusobacteriia</taxon>
        <taxon>Fusobacteriales</taxon>
        <taxon>Fusobacteriaceae</taxon>
        <taxon>Psychrilyobacter</taxon>
    </lineage>
</organism>
<protein>
    <submittedName>
        <fullName evidence="7">Kinase</fullName>
    </submittedName>
</protein>
<dbReference type="Pfam" id="PF00294">
    <property type="entry name" value="PfkB"/>
    <property type="match status" value="1"/>
</dbReference>
<comment type="caution">
    <text evidence="7">The sequence shown here is derived from an EMBL/GenBank/DDBJ whole genome shotgun (WGS) entry which is preliminary data.</text>
</comment>
<evidence type="ECO:0000313" key="8">
    <source>
        <dbReference type="Proteomes" id="UP000263486"/>
    </source>
</evidence>
<evidence type="ECO:0000256" key="1">
    <source>
        <dbReference type="ARBA" id="ARBA00010688"/>
    </source>
</evidence>
<evidence type="ECO:0000259" key="6">
    <source>
        <dbReference type="Pfam" id="PF00294"/>
    </source>
</evidence>
<dbReference type="EMBL" id="QUAJ01000009">
    <property type="protein sequence ID" value="REI41552.1"/>
    <property type="molecule type" value="Genomic_DNA"/>
</dbReference>
<keyword evidence="3" id="KW-0547">Nucleotide-binding</keyword>
<dbReference type="CDD" id="cd01941">
    <property type="entry name" value="YeiC_kinase_like"/>
    <property type="match status" value="1"/>
</dbReference>
<dbReference type="PANTHER" id="PTHR43085:SF1">
    <property type="entry name" value="PSEUDOURIDINE KINASE-RELATED"/>
    <property type="match status" value="1"/>
</dbReference>
<dbReference type="GO" id="GO:0016301">
    <property type="term" value="F:kinase activity"/>
    <property type="evidence" value="ECO:0007669"/>
    <property type="project" value="UniProtKB-KW"/>
</dbReference>
<evidence type="ECO:0000256" key="2">
    <source>
        <dbReference type="ARBA" id="ARBA00022679"/>
    </source>
</evidence>